<dbReference type="PATRIC" id="fig|1032488.3.peg.1668"/>
<dbReference type="STRING" id="1032488.HMPREF9371_1761"/>
<dbReference type="Pfam" id="PF11363">
    <property type="entry name" value="DUF3164"/>
    <property type="match status" value="1"/>
</dbReference>
<accession>G4CJH1</accession>
<dbReference type="HOGENOM" id="CLU_086570_1_0_4"/>
<dbReference type="InterPro" id="IPR021505">
    <property type="entry name" value="Phage_B3_Orf6"/>
</dbReference>
<keyword evidence="2" id="KW-1185">Reference proteome</keyword>
<reference evidence="1 2" key="1">
    <citation type="submission" date="2011-05" db="EMBL/GenBank/DDBJ databases">
        <authorList>
            <person name="Muzny D."/>
            <person name="Qin X."/>
            <person name="Deng J."/>
            <person name="Jiang H."/>
            <person name="Liu Y."/>
            <person name="Qu J."/>
            <person name="Song X.-Z."/>
            <person name="Zhang L."/>
            <person name="Thornton R."/>
            <person name="Coyle M."/>
            <person name="Francisco L."/>
            <person name="Jackson L."/>
            <person name="Javaid M."/>
            <person name="Korchina V."/>
            <person name="Kovar C."/>
            <person name="Mata R."/>
            <person name="Mathew T."/>
            <person name="Ngo R."/>
            <person name="Nguyen L."/>
            <person name="Nguyen N."/>
            <person name="Okwuonu G."/>
            <person name="Ongeri F."/>
            <person name="Pham C."/>
            <person name="Simmons D."/>
            <person name="Wilczek-Boney K."/>
            <person name="Hale W."/>
            <person name="Jakkamsetti A."/>
            <person name="Pham P."/>
            <person name="Ruth R."/>
            <person name="San Lucas F."/>
            <person name="Warren J."/>
            <person name="Zhang J."/>
            <person name="Zhao Z."/>
            <person name="Zhou C."/>
            <person name="Zhu D."/>
            <person name="Lee S."/>
            <person name="Bess C."/>
            <person name="Blankenburg K."/>
            <person name="Forbes L."/>
            <person name="Fu Q."/>
            <person name="Gubbala S."/>
            <person name="Hirani K."/>
            <person name="Jayaseelan J.C."/>
            <person name="Lara F."/>
            <person name="Munidasa M."/>
            <person name="Palculict T."/>
            <person name="Patil S."/>
            <person name="Pu L.-L."/>
            <person name="Saada N."/>
            <person name="Tang L."/>
            <person name="Weissenberger G."/>
            <person name="Zhu Y."/>
            <person name="Hemphill L."/>
            <person name="Shang Y."/>
            <person name="Youmans B."/>
            <person name="Ayvaz T."/>
            <person name="Ross M."/>
            <person name="Santibanez J."/>
            <person name="Aqrawi P."/>
            <person name="Gross S."/>
            <person name="Joshi V."/>
            <person name="Fowler G."/>
            <person name="Nazareth L."/>
            <person name="Reid J."/>
            <person name="Worley K."/>
            <person name="Petrosino J."/>
            <person name="Highlander S."/>
            <person name="Gibbs R."/>
        </authorList>
    </citation>
    <scope>NUCLEOTIDE SEQUENCE [LARGE SCALE GENOMIC DNA]</scope>
    <source>
        <strain evidence="1 2">871</strain>
    </source>
</reference>
<evidence type="ECO:0000313" key="1">
    <source>
        <dbReference type="EMBL" id="EGY52022.1"/>
    </source>
</evidence>
<dbReference type="EMBL" id="AGAY01000061">
    <property type="protein sequence ID" value="EGY52022.1"/>
    <property type="molecule type" value="Genomic_DNA"/>
</dbReference>
<proteinExistence type="predicted"/>
<comment type="caution">
    <text evidence="1">The sequence shown here is derived from an EMBL/GenBank/DDBJ whole genome shotgun (WGS) entry which is preliminary data.</text>
</comment>
<gene>
    <name evidence="1" type="ORF">HMPREF9371_1761</name>
</gene>
<evidence type="ECO:0008006" key="3">
    <source>
        <dbReference type="Google" id="ProtNLM"/>
    </source>
</evidence>
<dbReference type="RefSeq" id="WP_009119450.1">
    <property type="nucleotide sequence ID" value="NZ_JH164926.1"/>
</dbReference>
<dbReference type="Proteomes" id="UP000003019">
    <property type="component" value="Unassembled WGS sequence"/>
</dbReference>
<dbReference type="OrthoDB" id="7554786at2"/>
<evidence type="ECO:0000313" key="2">
    <source>
        <dbReference type="Proteomes" id="UP000003019"/>
    </source>
</evidence>
<sequence length="204" mass="23023">MTQAVDMSRYRQDAKGNLVPLENIREIDLVRDELVMGIVAKAKTLRQEMADFKTHSMGDIGAFVELSGERFGAKLGGKKGNVTLHSFDGRYRVQLAMQDSLMFDEGLLAAKALIDECINEWTEGSRTELKTLVNAAFQVDKEGNISTTRVLGLRRLQIDDAKWRRAMEALSDSLQVHTSKAYIRVHERDDLGEYKMMNLDIAKV</sequence>
<organism evidence="1 2">
    <name type="scientific">Neisseria shayeganii 871</name>
    <dbReference type="NCBI Taxonomy" id="1032488"/>
    <lineage>
        <taxon>Bacteria</taxon>
        <taxon>Pseudomonadati</taxon>
        <taxon>Pseudomonadota</taxon>
        <taxon>Betaproteobacteria</taxon>
        <taxon>Neisseriales</taxon>
        <taxon>Neisseriaceae</taxon>
        <taxon>Neisseria</taxon>
    </lineage>
</organism>
<name>G4CJH1_9NEIS</name>
<protein>
    <recommendedName>
        <fullName evidence="3">Sulfate transporter</fullName>
    </recommendedName>
</protein>
<dbReference type="AlphaFoldDB" id="G4CJH1"/>